<accession>F4RAK4</accession>
<feature type="region of interest" description="Disordered" evidence="1">
    <location>
        <begin position="125"/>
        <end position="153"/>
    </location>
</feature>
<dbReference type="RefSeq" id="XP_007405965.1">
    <property type="nucleotide sequence ID" value="XM_007405903.1"/>
</dbReference>
<evidence type="ECO:0000313" key="2">
    <source>
        <dbReference type="EMBL" id="EGG10496.1"/>
    </source>
</evidence>
<dbReference type="KEGG" id="mlr:MELLADRAFT_103107"/>
<evidence type="ECO:0000313" key="3">
    <source>
        <dbReference type="Proteomes" id="UP000001072"/>
    </source>
</evidence>
<keyword evidence="3" id="KW-1185">Reference proteome</keyword>
<dbReference type="HOGENOM" id="CLU_1195097_0_0_1"/>
<dbReference type="EMBL" id="GL883094">
    <property type="protein sequence ID" value="EGG10496.1"/>
    <property type="molecule type" value="Genomic_DNA"/>
</dbReference>
<feature type="region of interest" description="Disordered" evidence="1">
    <location>
        <begin position="1"/>
        <end position="20"/>
    </location>
</feature>
<proteinExistence type="predicted"/>
<feature type="compositionally biased region" description="Basic and acidic residues" evidence="1">
    <location>
        <begin position="8"/>
        <end position="20"/>
    </location>
</feature>
<dbReference type="Proteomes" id="UP000001072">
    <property type="component" value="Unassembled WGS sequence"/>
</dbReference>
<name>F4RAK4_MELLP</name>
<dbReference type="VEuPathDB" id="FungiDB:MELLADRAFT_103107"/>
<dbReference type="InParanoid" id="F4RAK4"/>
<dbReference type="AlphaFoldDB" id="F4RAK4"/>
<sequence>MMRCRCSIAERGEGPRHHDTDQDLLHRVSQTRTARYYWLMRQIKISKRDMGYIVKPHNKYRRTPPLKKRKETTRTPAACAGITTGLYNVDRRGSQEDGPLMTSHQWNILNSQRYSRYCATEGSIHSPNESASYRRPSMPYSGNRGAVTGGSVCKRNKVPERRLVIGDKDIRGDLRSVGNEDWANSRQPSMTNERAATILRGGLERDADHSNYSFLSAPMILKELEGRRISSI</sequence>
<gene>
    <name evidence="2" type="ORF">MELLADRAFT_103107</name>
</gene>
<protein>
    <submittedName>
        <fullName evidence="2">Uncharacterized protein</fullName>
    </submittedName>
</protein>
<dbReference type="GeneID" id="18921875"/>
<evidence type="ECO:0000256" key="1">
    <source>
        <dbReference type="SAM" id="MobiDB-lite"/>
    </source>
</evidence>
<organism evidence="3">
    <name type="scientific">Melampsora larici-populina (strain 98AG31 / pathotype 3-4-7)</name>
    <name type="common">Poplar leaf rust fungus</name>
    <dbReference type="NCBI Taxonomy" id="747676"/>
    <lineage>
        <taxon>Eukaryota</taxon>
        <taxon>Fungi</taxon>
        <taxon>Dikarya</taxon>
        <taxon>Basidiomycota</taxon>
        <taxon>Pucciniomycotina</taxon>
        <taxon>Pucciniomycetes</taxon>
        <taxon>Pucciniales</taxon>
        <taxon>Melampsoraceae</taxon>
        <taxon>Melampsora</taxon>
    </lineage>
</organism>
<reference evidence="3" key="1">
    <citation type="journal article" date="2011" name="Proc. Natl. Acad. Sci. U.S.A.">
        <title>Obligate biotrophy features unraveled by the genomic analysis of rust fungi.</title>
        <authorList>
            <person name="Duplessis S."/>
            <person name="Cuomo C.A."/>
            <person name="Lin Y.-C."/>
            <person name="Aerts A."/>
            <person name="Tisserant E."/>
            <person name="Veneault-Fourrey C."/>
            <person name="Joly D.L."/>
            <person name="Hacquard S."/>
            <person name="Amselem J."/>
            <person name="Cantarel B.L."/>
            <person name="Chiu R."/>
            <person name="Coutinho P.M."/>
            <person name="Feau N."/>
            <person name="Field M."/>
            <person name="Frey P."/>
            <person name="Gelhaye E."/>
            <person name="Goldberg J."/>
            <person name="Grabherr M.G."/>
            <person name="Kodira C.D."/>
            <person name="Kohler A."/>
            <person name="Kuees U."/>
            <person name="Lindquist E.A."/>
            <person name="Lucas S.M."/>
            <person name="Mago R."/>
            <person name="Mauceli E."/>
            <person name="Morin E."/>
            <person name="Murat C."/>
            <person name="Pangilinan J.L."/>
            <person name="Park R."/>
            <person name="Pearson M."/>
            <person name="Quesneville H."/>
            <person name="Rouhier N."/>
            <person name="Sakthikumar S."/>
            <person name="Salamov A.A."/>
            <person name="Schmutz J."/>
            <person name="Selles B."/>
            <person name="Shapiro H."/>
            <person name="Tanguay P."/>
            <person name="Tuskan G.A."/>
            <person name="Henrissat B."/>
            <person name="Van de Peer Y."/>
            <person name="Rouze P."/>
            <person name="Ellis J.G."/>
            <person name="Dodds P.N."/>
            <person name="Schein J.E."/>
            <person name="Zhong S."/>
            <person name="Hamelin R.C."/>
            <person name="Grigoriev I.V."/>
            <person name="Szabo L.J."/>
            <person name="Martin F."/>
        </authorList>
    </citation>
    <scope>NUCLEOTIDE SEQUENCE [LARGE SCALE GENOMIC DNA]</scope>
    <source>
        <strain evidence="3">98AG31 / pathotype 3-4-7</strain>
    </source>
</reference>